<geneLocation type="plasmid" evidence="1 2">
    <name>pSCL4</name>
</geneLocation>
<gene>
    <name evidence="1" type="ORF">SCLAV_p1016</name>
</gene>
<dbReference type="KEGG" id="sclf:BB341_29200"/>
<accession>B5GMJ8</accession>
<evidence type="ECO:0000313" key="2">
    <source>
        <dbReference type="Proteomes" id="UP000002357"/>
    </source>
</evidence>
<organism evidence="1 2">
    <name type="scientific">Streptomyces clavuligerus</name>
    <dbReference type="NCBI Taxonomy" id="1901"/>
    <lineage>
        <taxon>Bacteria</taxon>
        <taxon>Bacillati</taxon>
        <taxon>Actinomycetota</taxon>
        <taxon>Actinomycetes</taxon>
        <taxon>Kitasatosporales</taxon>
        <taxon>Streptomycetaceae</taxon>
        <taxon>Streptomyces</taxon>
    </lineage>
</organism>
<keyword evidence="2" id="KW-1185">Reference proteome</keyword>
<dbReference type="Proteomes" id="UP000002357">
    <property type="component" value="Plasmid pSCL4"/>
</dbReference>
<protein>
    <submittedName>
        <fullName evidence="1">Uncharacterized protein</fullName>
    </submittedName>
</protein>
<keyword evidence="1" id="KW-0614">Plasmid</keyword>
<reference evidence="1 2" key="1">
    <citation type="journal article" date="2010" name="Genome Biol. Evol.">
        <title>The sequence of a 1.8-mb bacterial linear plasmid reveals a rich evolutionary reservoir of secondary metabolic pathways.</title>
        <authorList>
            <person name="Medema M.H."/>
            <person name="Trefzer A."/>
            <person name="Kovalchuk A."/>
            <person name="van den Berg M."/>
            <person name="Mueller U."/>
            <person name="Heijne W."/>
            <person name="Wu L."/>
            <person name="Alam M.T."/>
            <person name="Ronning C.M."/>
            <person name="Nierman W.C."/>
            <person name="Bovenberg R.A.L."/>
            <person name="Breitling R."/>
            <person name="Takano E."/>
        </authorList>
    </citation>
    <scope>NUCLEOTIDE SEQUENCE [LARGE SCALE GENOMIC DNA]</scope>
    <source>
        <strain evidence="2">ATCC 27064 / DSM 738 / JCM 4710 / NBRC 13307 / NCIMB 12785 / NRRL 3585 / VKM Ac-602</strain>
        <plasmid evidence="1">pSCL4</plasmid>
    </source>
</reference>
<proteinExistence type="predicted"/>
<sequence>MLAPPPGAWGGGHFPAAREPFAAADCARAGKPVCAVRPPGFFAPADCTREAACGVIDVRRAPVPLLLPLLFPMPIASSALSSQ</sequence>
<evidence type="ECO:0000313" key="1">
    <source>
        <dbReference type="EMBL" id="EFG04503.2"/>
    </source>
</evidence>
<dbReference type="EMBL" id="CM000914">
    <property type="protein sequence ID" value="EFG04503.2"/>
    <property type="molecule type" value="Genomic_DNA"/>
</dbReference>
<dbReference type="AlphaFoldDB" id="B5GMJ8"/>
<name>B5GMJ8_STRCL</name>